<dbReference type="SMART" id="SM00547">
    <property type="entry name" value="ZnF_RBZ"/>
    <property type="match status" value="1"/>
</dbReference>
<proteinExistence type="predicted"/>
<dbReference type="InterPro" id="IPR001876">
    <property type="entry name" value="Znf_RanBP2"/>
</dbReference>
<dbReference type="Gene3D" id="2.30.30.380">
    <property type="entry name" value="Zn-finger domain of Sec23/24"/>
    <property type="match status" value="1"/>
</dbReference>
<gene>
    <name evidence="8" type="ORF">KC01_LOCUS39409</name>
</gene>
<dbReference type="Pfam" id="PF06839">
    <property type="entry name" value="Zn_ribbon_GRF"/>
    <property type="match status" value="2"/>
</dbReference>
<dbReference type="GO" id="GO:0008270">
    <property type="term" value="F:zinc ion binding"/>
    <property type="evidence" value="ECO:0007669"/>
    <property type="project" value="UniProtKB-KW"/>
</dbReference>
<evidence type="ECO:0000313" key="8">
    <source>
        <dbReference type="EMBL" id="CAL1613149.1"/>
    </source>
</evidence>
<evidence type="ECO:0000256" key="2">
    <source>
        <dbReference type="ARBA" id="ARBA00022771"/>
    </source>
</evidence>
<protein>
    <submittedName>
        <fullName evidence="8">Uncharacterized protein</fullName>
    </submittedName>
</protein>
<evidence type="ECO:0000259" key="6">
    <source>
        <dbReference type="PROSITE" id="PS50199"/>
    </source>
</evidence>
<keyword evidence="2 4" id="KW-0863">Zinc-finger</keyword>
<feature type="domain" description="GRF-type" evidence="7">
    <location>
        <begin position="224"/>
        <end position="267"/>
    </location>
</feature>
<dbReference type="EMBL" id="OZ035830">
    <property type="protein sequence ID" value="CAL1613149.1"/>
    <property type="molecule type" value="Genomic_DNA"/>
</dbReference>
<organism evidence="8 9">
    <name type="scientific">Knipowitschia caucasica</name>
    <name type="common">Caucasian dwarf goby</name>
    <name type="synonym">Pomatoschistus caucasicus</name>
    <dbReference type="NCBI Taxonomy" id="637954"/>
    <lineage>
        <taxon>Eukaryota</taxon>
        <taxon>Metazoa</taxon>
        <taxon>Chordata</taxon>
        <taxon>Craniata</taxon>
        <taxon>Vertebrata</taxon>
        <taxon>Euteleostomi</taxon>
        <taxon>Actinopterygii</taxon>
        <taxon>Neopterygii</taxon>
        <taxon>Teleostei</taxon>
        <taxon>Neoteleostei</taxon>
        <taxon>Acanthomorphata</taxon>
        <taxon>Gobiaria</taxon>
        <taxon>Gobiiformes</taxon>
        <taxon>Gobioidei</taxon>
        <taxon>Gobiidae</taxon>
        <taxon>Gobiinae</taxon>
        <taxon>Knipowitschia</taxon>
    </lineage>
</organism>
<evidence type="ECO:0000313" key="9">
    <source>
        <dbReference type="Proteomes" id="UP001497482"/>
    </source>
</evidence>
<keyword evidence="1" id="KW-0479">Metal-binding</keyword>
<dbReference type="Proteomes" id="UP001497482">
    <property type="component" value="Chromosome 8"/>
</dbReference>
<dbReference type="InterPro" id="IPR036443">
    <property type="entry name" value="Znf_RanBP2_sf"/>
</dbReference>
<dbReference type="SUPFAM" id="SSF90209">
    <property type="entry name" value="Ran binding protein zinc finger-like"/>
    <property type="match status" value="1"/>
</dbReference>
<evidence type="ECO:0000259" key="7">
    <source>
        <dbReference type="PROSITE" id="PS51999"/>
    </source>
</evidence>
<dbReference type="Pfam" id="PF00641">
    <property type="entry name" value="Zn_ribbon_RanBP"/>
    <property type="match status" value="1"/>
</dbReference>
<evidence type="ECO:0000256" key="5">
    <source>
        <dbReference type="SAM" id="MobiDB-lite"/>
    </source>
</evidence>
<reference evidence="8 9" key="1">
    <citation type="submission" date="2024-04" db="EMBL/GenBank/DDBJ databases">
        <authorList>
            <person name="Waldvogel A.-M."/>
            <person name="Schoenle A."/>
        </authorList>
    </citation>
    <scope>NUCLEOTIDE SEQUENCE [LARGE SCALE GENOMIC DNA]</scope>
</reference>
<feature type="compositionally biased region" description="Polar residues" evidence="5">
    <location>
        <begin position="171"/>
        <end position="180"/>
    </location>
</feature>
<evidence type="ECO:0000256" key="1">
    <source>
        <dbReference type="ARBA" id="ARBA00022723"/>
    </source>
</evidence>
<accession>A0AAV2MIL8</accession>
<dbReference type="PROSITE" id="PS01358">
    <property type="entry name" value="ZF_RANBP2_1"/>
    <property type="match status" value="1"/>
</dbReference>
<name>A0AAV2MIL8_KNICA</name>
<evidence type="ECO:0000256" key="3">
    <source>
        <dbReference type="ARBA" id="ARBA00022833"/>
    </source>
</evidence>
<dbReference type="PROSITE" id="PS51999">
    <property type="entry name" value="ZF_GRF"/>
    <property type="match status" value="2"/>
</dbReference>
<dbReference type="InterPro" id="IPR010666">
    <property type="entry name" value="Znf_GRF"/>
</dbReference>
<dbReference type="PROSITE" id="PS50199">
    <property type="entry name" value="ZF_RANBP2_2"/>
    <property type="match status" value="1"/>
</dbReference>
<keyword evidence="9" id="KW-1185">Reference proteome</keyword>
<evidence type="ECO:0000256" key="4">
    <source>
        <dbReference type="PROSITE-ProRule" id="PRU00322"/>
    </source>
</evidence>
<feature type="domain" description="RanBP2-type" evidence="6">
    <location>
        <begin position="39"/>
        <end position="73"/>
    </location>
</feature>
<dbReference type="AlphaFoldDB" id="A0AAV2MIL8"/>
<feature type="region of interest" description="Disordered" evidence="5">
    <location>
        <begin position="171"/>
        <end position="203"/>
    </location>
</feature>
<keyword evidence="3" id="KW-0862">Zinc</keyword>
<sequence length="313" mass="34250">MTYFCERCQSGDPHSLDVSALPVRNSLLGWVSREQSDDRVGKKHEEDWTCGVCTLINLPRAVACDACLTPRPQDYTGRASAACSAQCAEERLASLCYVCVLSESTSPESGPFTRDLIKYPCTTFKRPQEERKLNWRSAFGTSTLIFTNVGPSSSPNGKGLDPHPTNLCPGTTSPSYTYTDATPGGDTHPAKKRRTNDGTPNSRLPSAVGFCSSAPPTGPVAPCCTVHGRAAVLRVVHKEGENKGRVFYACSLPRDAQCSFFEWADLHFPFCLHGKRSLMRTVLKLGPNNGRSFYTCALMKGKQCDFFQWAPSC</sequence>
<feature type="domain" description="GRF-type" evidence="7">
    <location>
        <begin position="271"/>
        <end position="313"/>
    </location>
</feature>